<evidence type="ECO:0000256" key="1">
    <source>
        <dbReference type="SAM" id="SignalP"/>
    </source>
</evidence>
<evidence type="ECO:0000313" key="4">
    <source>
        <dbReference type="Proteomes" id="UP000786811"/>
    </source>
</evidence>
<dbReference type="EMBL" id="CAJNRD030001121">
    <property type="protein sequence ID" value="CAG5097847.1"/>
    <property type="molecule type" value="Genomic_DNA"/>
</dbReference>
<keyword evidence="1" id="KW-0732">Signal</keyword>
<dbReference type="AlphaFoldDB" id="A0A8J2MMH5"/>
<feature type="domain" description="C2H2-type" evidence="2">
    <location>
        <begin position="82"/>
        <end position="105"/>
    </location>
</feature>
<evidence type="ECO:0000259" key="2">
    <source>
        <dbReference type="SMART" id="SM00355"/>
    </source>
</evidence>
<feature type="signal peptide" evidence="1">
    <location>
        <begin position="1"/>
        <end position="26"/>
    </location>
</feature>
<keyword evidence="4" id="KW-1185">Reference proteome</keyword>
<name>A0A8J2MMH5_COTCN</name>
<dbReference type="OrthoDB" id="10004641at2759"/>
<gene>
    <name evidence="3" type="ORF">HICCMSTLAB_LOCUS8907</name>
</gene>
<dbReference type="Proteomes" id="UP000786811">
    <property type="component" value="Unassembled WGS sequence"/>
</dbReference>
<reference evidence="3" key="1">
    <citation type="submission" date="2021-04" db="EMBL/GenBank/DDBJ databases">
        <authorList>
            <person name="Chebbi M.A.C M."/>
        </authorList>
    </citation>
    <scope>NUCLEOTIDE SEQUENCE</scope>
</reference>
<comment type="caution">
    <text evidence="3">The sequence shown here is derived from an EMBL/GenBank/DDBJ whole genome shotgun (WGS) entry which is preliminary data.</text>
</comment>
<organism evidence="3 4">
    <name type="scientific">Cotesia congregata</name>
    <name type="common">Parasitoid wasp</name>
    <name type="synonym">Apanteles congregatus</name>
    <dbReference type="NCBI Taxonomy" id="51543"/>
    <lineage>
        <taxon>Eukaryota</taxon>
        <taxon>Metazoa</taxon>
        <taxon>Ecdysozoa</taxon>
        <taxon>Arthropoda</taxon>
        <taxon>Hexapoda</taxon>
        <taxon>Insecta</taxon>
        <taxon>Pterygota</taxon>
        <taxon>Neoptera</taxon>
        <taxon>Endopterygota</taxon>
        <taxon>Hymenoptera</taxon>
        <taxon>Apocrita</taxon>
        <taxon>Ichneumonoidea</taxon>
        <taxon>Braconidae</taxon>
        <taxon>Microgastrinae</taxon>
        <taxon>Cotesia</taxon>
    </lineage>
</organism>
<feature type="domain" description="C2H2-type" evidence="2">
    <location>
        <begin position="54"/>
        <end position="74"/>
    </location>
</feature>
<dbReference type="SMART" id="SM00355">
    <property type="entry name" value="ZnF_C2H2"/>
    <property type="match status" value="2"/>
</dbReference>
<sequence length="117" mass="13823">MVAMRMTYKVKLILLADYLLPSSLLALDYAEDNSDSEELKPFPDQKFIMIKNKYHCQGCPRIFNSECSVKRHLKECGIEPRYQCAYCQYTGKRKFQITRHTKIKHKNQNVEIIDLFV</sequence>
<dbReference type="Gene3D" id="3.30.160.60">
    <property type="entry name" value="Classic Zinc Finger"/>
    <property type="match status" value="1"/>
</dbReference>
<proteinExistence type="predicted"/>
<feature type="chain" id="PRO_5035263642" evidence="1">
    <location>
        <begin position="27"/>
        <end position="117"/>
    </location>
</feature>
<protein>
    <submittedName>
        <fullName evidence="3">Isoforms A/B/D/L (Drosophila melanogaster)</fullName>
    </submittedName>
</protein>
<evidence type="ECO:0000313" key="3">
    <source>
        <dbReference type="EMBL" id="CAG5097847.1"/>
    </source>
</evidence>
<accession>A0A8J2MMH5</accession>
<dbReference type="InterPro" id="IPR013087">
    <property type="entry name" value="Znf_C2H2_type"/>
</dbReference>